<dbReference type="SUPFAM" id="SSF82171">
    <property type="entry name" value="DPP6 N-terminal domain-like"/>
    <property type="match status" value="1"/>
</dbReference>
<evidence type="ECO:0000256" key="1">
    <source>
        <dbReference type="ARBA" id="ARBA00004496"/>
    </source>
</evidence>
<dbReference type="InterPro" id="IPR056159">
    <property type="entry name" value="Beta-prop_IFT121_TULP_N"/>
</dbReference>
<sequence>MCSSSKQGVDAKAVGLGALNNFTVNQPEGHKGRVKVLSWNDRYEKLTSSDETGFTIVWILHNGQWLEEMVNRHSGSVVGGMCWNSDGQKICIVYEDGTIIVGSVDGNRIWGNRMKGMQFTQVAWSPDGCKLIFGLSSGDVHISDSSGNFLAKMELQCMVGRTEIARIVSLQWYYGRWGFFEPDCPSLAVCLDNGCCQLMRTENDNDIIRLDTGMKIVDAQWNHCGSVLAIACCQQINSSQNMSAVQFYSPFGEHLRTLSLASKQLLGLAWDGTGCRIALALDTLVLFANVRPEYKWAYVRNTLVYAYTRRENAEHCVTFWNTKNGDKTSKFVLGLRGMSACDDVCLLSAFADNSQEMDEEEDSLSRMYKLLLCNDIGTQLDCKYVDIEPCHIAVTGTHVVVASRTEIYVWHYRVARRLTAMDVQQGAKPRWDGREKVYHIDHGLSSSDCATSEKKASTTTKDPICCIAALDKTLIVVGLSAGGLPGAASPSELFPLILLCLSGGGLVLKD</sequence>
<proteinExistence type="predicted"/>
<keyword evidence="2" id="KW-0963">Cytoplasm</keyword>
<reference evidence="7" key="1">
    <citation type="submission" date="2025-08" db="UniProtKB">
        <authorList>
            <consortium name="Ensembl"/>
        </authorList>
    </citation>
    <scope>IDENTIFICATION</scope>
</reference>
<evidence type="ECO:0000313" key="7">
    <source>
        <dbReference type="Ensembl" id="ENSEBUP00000011096.1"/>
    </source>
</evidence>
<accession>A0A8C4Q7Y9</accession>
<comment type="subcellular location">
    <subcellularLocation>
        <location evidence="1">Cytoplasm</location>
    </subcellularLocation>
</comment>
<dbReference type="GeneTree" id="ENSGT00940000155745"/>
<dbReference type="GO" id="GO:0030991">
    <property type="term" value="C:intraciliary transport particle A"/>
    <property type="evidence" value="ECO:0007669"/>
    <property type="project" value="TreeGrafter"/>
</dbReference>
<dbReference type="GO" id="GO:0005737">
    <property type="term" value="C:cytoplasm"/>
    <property type="evidence" value="ECO:0007669"/>
    <property type="project" value="UniProtKB-SubCell"/>
</dbReference>
<keyword evidence="8" id="KW-1185">Reference proteome</keyword>
<evidence type="ECO:0000259" key="6">
    <source>
        <dbReference type="Pfam" id="PF24797"/>
    </source>
</evidence>
<dbReference type="Ensembl" id="ENSEBUT00000011656.1">
    <property type="protein sequence ID" value="ENSEBUP00000011096.1"/>
    <property type="gene ID" value="ENSEBUG00000007128.1"/>
</dbReference>
<dbReference type="Gene3D" id="2.130.10.10">
    <property type="entry name" value="YVTN repeat-like/Quinoprotein amine dehydrogenase"/>
    <property type="match status" value="1"/>
</dbReference>
<dbReference type="GO" id="GO:0061512">
    <property type="term" value="P:protein localization to cilium"/>
    <property type="evidence" value="ECO:0007669"/>
    <property type="project" value="TreeGrafter"/>
</dbReference>
<dbReference type="PANTHER" id="PTHR12764:SF5">
    <property type="entry name" value="LD29485P"/>
    <property type="match status" value="1"/>
</dbReference>
<dbReference type="GO" id="GO:0097730">
    <property type="term" value="C:non-motile cilium"/>
    <property type="evidence" value="ECO:0007669"/>
    <property type="project" value="TreeGrafter"/>
</dbReference>
<keyword evidence="4" id="KW-0677">Repeat</keyword>
<organism evidence="7 8">
    <name type="scientific">Eptatretus burgeri</name>
    <name type="common">Inshore hagfish</name>
    <dbReference type="NCBI Taxonomy" id="7764"/>
    <lineage>
        <taxon>Eukaryota</taxon>
        <taxon>Metazoa</taxon>
        <taxon>Chordata</taxon>
        <taxon>Craniata</taxon>
        <taxon>Vertebrata</taxon>
        <taxon>Cyclostomata</taxon>
        <taxon>Myxini</taxon>
        <taxon>Myxiniformes</taxon>
        <taxon>Myxinidae</taxon>
        <taxon>Eptatretinae</taxon>
        <taxon>Eptatretus</taxon>
    </lineage>
</organism>
<dbReference type="GO" id="GO:0035721">
    <property type="term" value="P:intraciliary retrograde transport"/>
    <property type="evidence" value="ECO:0007669"/>
    <property type="project" value="TreeGrafter"/>
</dbReference>
<dbReference type="AlphaFoldDB" id="A0A8C4Q7Y9"/>
<dbReference type="GO" id="GO:1905515">
    <property type="term" value="P:non-motile cilium assembly"/>
    <property type="evidence" value="ECO:0007669"/>
    <property type="project" value="TreeGrafter"/>
</dbReference>
<dbReference type="PANTHER" id="PTHR12764">
    <property type="entry name" value="WD REPEAT DOMAIN-RELATED"/>
    <property type="match status" value="1"/>
</dbReference>
<name>A0A8C4Q7Y9_EPTBU</name>
<evidence type="ECO:0000256" key="2">
    <source>
        <dbReference type="ARBA" id="ARBA00022490"/>
    </source>
</evidence>
<feature type="domain" description="IFT121 second beta-propeller" evidence="5">
    <location>
        <begin position="296"/>
        <end position="477"/>
    </location>
</feature>
<feature type="domain" description="IFT121/TULP4 N-terminal" evidence="6">
    <location>
        <begin position="10"/>
        <end position="291"/>
    </location>
</feature>
<dbReference type="InterPro" id="IPR015943">
    <property type="entry name" value="WD40/YVTN_repeat-like_dom_sf"/>
</dbReference>
<protein>
    <submittedName>
        <fullName evidence="7">Uncharacterized protein</fullName>
    </submittedName>
</protein>
<reference evidence="7" key="2">
    <citation type="submission" date="2025-09" db="UniProtKB">
        <authorList>
            <consortium name="Ensembl"/>
        </authorList>
    </citation>
    <scope>IDENTIFICATION</scope>
</reference>
<keyword evidence="3" id="KW-0853">WD repeat</keyword>
<dbReference type="InterPro" id="IPR039857">
    <property type="entry name" value="Ift122/121"/>
</dbReference>
<evidence type="ECO:0000256" key="4">
    <source>
        <dbReference type="ARBA" id="ARBA00022737"/>
    </source>
</evidence>
<evidence type="ECO:0000313" key="8">
    <source>
        <dbReference type="Proteomes" id="UP000694388"/>
    </source>
</evidence>
<dbReference type="Proteomes" id="UP000694388">
    <property type="component" value="Unplaced"/>
</dbReference>
<dbReference type="Pfam" id="PF23390">
    <property type="entry name" value="Beta-prop_WDR35_2nd"/>
    <property type="match status" value="1"/>
</dbReference>
<evidence type="ECO:0000256" key="3">
    <source>
        <dbReference type="ARBA" id="ARBA00022574"/>
    </source>
</evidence>
<evidence type="ECO:0000259" key="5">
    <source>
        <dbReference type="Pfam" id="PF23390"/>
    </source>
</evidence>
<dbReference type="Pfam" id="PF24797">
    <property type="entry name" value="Beta-prop_WDR35_TULP_N"/>
    <property type="match status" value="1"/>
</dbReference>
<dbReference type="InterPro" id="IPR056158">
    <property type="entry name" value="Beta-prop_IFT121_2nd"/>
</dbReference>